<evidence type="ECO:0000313" key="2">
    <source>
        <dbReference type="EMBL" id="SYX88365.1"/>
    </source>
</evidence>
<protein>
    <submittedName>
        <fullName evidence="2">Putative membrane protein</fullName>
    </submittedName>
</protein>
<accession>A0A383RN84</accession>
<reference evidence="3" key="1">
    <citation type="submission" date="2018-08" db="EMBL/GenBank/DDBJ databases">
        <authorList>
            <person name="Blom J."/>
        </authorList>
    </citation>
    <scope>NUCLEOTIDE SEQUENCE [LARGE SCALE GENOMIC DNA]</scope>
    <source>
        <strain evidence="3">CCOS 865</strain>
    </source>
</reference>
<sequence>MLVAYLFVCLMTSSLRQSPLSLALPSLGEPDSNSTFELLLFSVPGQLLFLLACAVLRRRRWLISAFVLAAGLTALLQCLLFAEAFGNTWSNAEILRLWAFNLPALLLALIPGLALFCAVEQISRVRRSHSHG</sequence>
<dbReference type="OrthoDB" id="7030361at2"/>
<dbReference type="EMBL" id="UNOZ01000002">
    <property type="protein sequence ID" value="SYX88365.1"/>
    <property type="molecule type" value="Genomic_DNA"/>
</dbReference>
<proteinExistence type="predicted"/>
<organism evidence="2 3">
    <name type="scientific">Pseudomonas reidholzensis</name>
    <dbReference type="NCBI Taxonomy" id="1785162"/>
    <lineage>
        <taxon>Bacteria</taxon>
        <taxon>Pseudomonadati</taxon>
        <taxon>Pseudomonadota</taxon>
        <taxon>Gammaproteobacteria</taxon>
        <taxon>Pseudomonadales</taxon>
        <taxon>Pseudomonadaceae</taxon>
        <taxon>Pseudomonas</taxon>
    </lineage>
</organism>
<dbReference type="AlphaFoldDB" id="A0A383RN84"/>
<feature type="transmembrane region" description="Helical" evidence="1">
    <location>
        <begin position="63"/>
        <end position="85"/>
    </location>
</feature>
<gene>
    <name evidence="2" type="ORF">CCOS865_00590</name>
</gene>
<keyword evidence="1" id="KW-1133">Transmembrane helix</keyword>
<dbReference type="Proteomes" id="UP000263595">
    <property type="component" value="Unassembled WGS sequence"/>
</dbReference>
<keyword evidence="3" id="KW-1185">Reference proteome</keyword>
<keyword evidence="1" id="KW-0812">Transmembrane</keyword>
<evidence type="ECO:0000256" key="1">
    <source>
        <dbReference type="SAM" id="Phobius"/>
    </source>
</evidence>
<evidence type="ECO:0000313" key="3">
    <source>
        <dbReference type="Proteomes" id="UP000263595"/>
    </source>
</evidence>
<name>A0A383RN84_9PSED</name>
<keyword evidence="1" id="KW-0472">Membrane</keyword>
<feature type="transmembrane region" description="Helical" evidence="1">
    <location>
        <begin position="97"/>
        <end position="119"/>
    </location>
</feature>
<feature type="transmembrane region" description="Helical" evidence="1">
    <location>
        <begin position="38"/>
        <end position="56"/>
    </location>
</feature>